<dbReference type="InterPro" id="IPR055344">
    <property type="entry name" value="SecD_SecF_C_bact"/>
</dbReference>
<comment type="caution">
    <text evidence="9">Lacks conserved residue(s) required for the propagation of feature annotation.</text>
</comment>
<feature type="transmembrane region" description="Helical" evidence="9">
    <location>
        <begin position="250"/>
        <end position="270"/>
    </location>
</feature>
<name>R4KHX4_9FIRM</name>
<feature type="domain" description="SecDF P1 head subdomain" evidence="12">
    <location>
        <begin position="131"/>
        <end position="227"/>
    </location>
</feature>
<organism evidence="13 14">
    <name type="scientific">Desulfoscipio gibsoniae DSM 7213</name>
    <dbReference type="NCBI Taxonomy" id="767817"/>
    <lineage>
        <taxon>Bacteria</taxon>
        <taxon>Bacillati</taxon>
        <taxon>Bacillota</taxon>
        <taxon>Clostridia</taxon>
        <taxon>Eubacteriales</taxon>
        <taxon>Desulfallaceae</taxon>
        <taxon>Desulfoscipio</taxon>
    </lineage>
</organism>
<evidence type="ECO:0000256" key="7">
    <source>
        <dbReference type="ARBA" id="ARBA00023010"/>
    </source>
</evidence>
<feature type="domain" description="Protein export membrane protein SecD/SecF C-terminal" evidence="10">
    <location>
        <begin position="230"/>
        <end position="393"/>
    </location>
</feature>
<evidence type="ECO:0000256" key="5">
    <source>
        <dbReference type="ARBA" id="ARBA00022927"/>
    </source>
</evidence>
<evidence type="ECO:0000259" key="12">
    <source>
        <dbReference type="Pfam" id="PF22599"/>
    </source>
</evidence>
<dbReference type="Pfam" id="PF02355">
    <property type="entry name" value="SecD_SecF_C"/>
    <property type="match status" value="1"/>
</dbReference>
<dbReference type="GO" id="GO:0015450">
    <property type="term" value="F:protein-transporting ATPase activity"/>
    <property type="evidence" value="ECO:0007669"/>
    <property type="project" value="InterPro"/>
</dbReference>
<feature type="transmembrane region" description="Helical" evidence="9">
    <location>
        <begin position="372"/>
        <end position="396"/>
    </location>
</feature>
<dbReference type="eggNOG" id="COG0342">
    <property type="taxonomic scope" value="Bacteria"/>
</dbReference>
<protein>
    <recommendedName>
        <fullName evidence="9">Protein translocase subunit SecD</fullName>
    </recommendedName>
</protein>
<evidence type="ECO:0000259" key="11">
    <source>
        <dbReference type="Pfam" id="PF21760"/>
    </source>
</evidence>
<feature type="domain" description="Protein translocase subunit SecDF P1" evidence="11">
    <location>
        <begin position="71"/>
        <end position="127"/>
    </location>
</feature>
<dbReference type="RefSeq" id="WP_006522427.1">
    <property type="nucleotide sequence ID" value="NC_021184.1"/>
</dbReference>
<comment type="function">
    <text evidence="9">Part of the Sec protein translocase complex. Interacts with the SecYEG preprotein conducting channel. SecDF uses the proton motive force (PMF) to complete protein translocation after the ATP-dependent function of SecA.</text>
</comment>
<dbReference type="Proteomes" id="UP000013520">
    <property type="component" value="Chromosome"/>
</dbReference>
<reference evidence="13 14" key="1">
    <citation type="submission" date="2012-01" db="EMBL/GenBank/DDBJ databases">
        <title>Complete sequence of Desulfotomaculum gibsoniae DSM 7213.</title>
        <authorList>
            <consortium name="US DOE Joint Genome Institute"/>
            <person name="Lucas S."/>
            <person name="Han J."/>
            <person name="Lapidus A."/>
            <person name="Cheng J.-F."/>
            <person name="Goodwin L."/>
            <person name="Pitluck S."/>
            <person name="Peters L."/>
            <person name="Ovchinnikova G."/>
            <person name="Teshima H."/>
            <person name="Detter J.C."/>
            <person name="Han C."/>
            <person name="Tapia R."/>
            <person name="Land M."/>
            <person name="Hauser L."/>
            <person name="Kyrpides N."/>
            <person name="Ivanova N."/>
            <person name="Pagani I."/>
            <person name="Parshina S."/>
            <person name="Plugge C."/>
            <person name="Muyzer G."/>
            <person name="Kuever J."/>
            <person name="Ivanova A."/>
            <person name="Nazina T."/>
            <person name="Klenk H.-P."/>
            <person name="Brambilla E."/>
            <person name="Spring S."/>
            <person name="Stams A.F."/>
            <person name="Woyke T."/>
        </authorList>
    </citation>
    <scope>NUCLEOTIDE SEQUENCE [LARGE SCALE GENOMIC DNA]</scope>
    <source>
        <strain evidence="13 14">DSM 7213</strain>
    </source>
</reference>
<evidence type="ECO:0000313" key="13">
    <source>
        <dbReference type="EMBL" id="AGL01247.1"/>
    </source>
</evidence>
<comment type="subcellular location">
    <subcellularLocation>
        <location evidence="1 9">Cell membrane</location>
        <topology evidence="1 9">Multi-pass membrane protein</topology>
    </subcellularLocation>
</comment>
<dbReference type="InterPro" id="IPR054384">
    <property type="entry name" value="SecDF_P1_head"/>
</dbReference>
<dbReference type="PANTHER" id="PTHR30081:SF1">
    <property type="entry name" value="PROTEIN TRANSLOCASE SUBUNIT SECD"/>
    <property type="match status" value="1"/>
</dbReference>
<dbReference type="Pfam" id="PF22599">
    <property type="entry name" value="SecDF_P1_head"/>
    <property type="match status" value="1"/>
</dbReference>
<dbReference type="PANTHER" id="PTHR30081">
    <property type="entry name" value="PROTEIN-EXPORT MEMBRANE PROTEIN SEC"/>
    <property type="match status" value="1"/>
</dbReference>
<keyword evidence="4 9" id="KW-0812">Transmembrane</keyword>
<keyword evidence="14" id="KW-1185">Reference proteome</keyword>
<evidence type="ECO:0000313" key="14">
    <source>
        <dbReference type="Proteomes" id="UP000013520"/>
    </source>
</evidence>
<evidence type="ECO:0000259" key="10">
    <source>
        <dbReference type="Pfam" id="PF02355"/>
    </source>
</evidence>
<keyword evidence="3 9" id="KW-1003">Cell membrane</keyword>
<keyword evidence="8 9" id="KW-0472">Membrane</keyword>
<evidence type="ECO:0000256" key="8">
    <source>
        <dbReference type="ARBA" id="ARBA00023136"/>
    </source>
</evidence>
<dbReference type="GO" id="GO:0065002">
    <property type="term" value="P:intracellular protein transmembrane transport"/>
    <property type="evidence" value="ECO:0007669"/>
    <property type="project" value="UniProtKB-UniRule"/>
</dbReference>
<feature type="transmembrane region" description="Helical" evidence="9">
    <location>
        <begin position="344"/>
        <end position="366"/>
    </location>
</feature>
<dbReference type="HAMAP" id="MF_01463_B">
    <property type="entry name" value="SecD_B"/>
    <property type="match status" value="1"/>
</dbReference>
<dbReference type="InterPro" id="IPR005791">
    <property type="entry name" value="SecD"/>
</dbReference>
<dbReference type="FunFam" id="1.20.1640.10:FF:000004">
    <property type="entry name" value="Protein translocase subunit SecD"/>
    <property type="match status" value="1"/>
</dbReference>
<evidence type="ECO:0000256" key="2">
    <source>
        <dbReference type="ARBA" id="ARBA00022448"/>
    </source>
</evidence>
<dbReference type="NCBIfam" id="TIGR00916">
    <property type="entry name" value="2A0604s01"/>
    <property type="match status" value="1"/>
</dbReference>
<dbReference type="InterPro" id="IPR048634">
    <property type="entry name" value="SecD_SecF_C"/>
</dbReference>
<dbReference type="AlphaFoldDB" id="R4KHX4"/>
<dbReference type="Gene3D" id="3.30.70.3220">
    <property type="match status" value="1"/>
</dbReference>
<sequence>MRWSKLLTMAAIILVIAALGITAAVPLPIFKDVTWLPWGKDIILGLDLQGGVHVVLEAKDTPNAEVNDESMKRAQAVLERRINETGVAEPVIQRQGDRRIIVELAGIDDPEKAVIDLIQPAYLEFKNELGQTIITGADLKDALEARDPNTGQVEVDLTFTSEGTRKFAQATMANVDKPIGIYLDEQLLQNPVVSEPITNGQARITGYENLEEAHTIAILLRSGALPVQLDVMEKRTVGPQLGKDSLDRSINAGIVGIVAILVFMLVYYRIPGLIADLALIFYALVVLAIFIGIHATMTLPGIAGFLLSLGIAVDANVIIFERIKEELRTGKSIRSAIDSGFKRGFVAVFDANVTTLIGAAVLYFFGTSLIRGFAVTLSIGILVSMFTAITMTRWMLHLAAASNSVKDPRYYGA</sequence>
<evidence type="ECO:0000256" key="9">
    <source>
        <dbReference type="HAMAP-Rule" id="MF_01463"/>
    </source>
</evidence>
<dbReference type="KEGG" id="dgi:Desgi_1799"/>
<keyword evidence="5 9" id="KW-0653">Protein transport</keyword>
<keyword evidence="6 9" id="KW-1133">Transmembrane helix</keyword>
<evidence type="ECO:0000256" key="3">
    <source>
        <dbReference type="ARBA" id="ARBA00022475"/>
    </source>
</evidence>
<dbReference type="STRING" id="767817.Desgi_1799"/>
<dbReference type="InterPro" id="IPR022813">
    <property type="entry name" value="SecD/SecF_arch_bac"/>
</dbReference>
<dbReference type="OrthoDB" id="9805019at2"/>
<feature type="transmembrane region" description="Helical" evidence="9">
    <location>
        <begin position="302"/>
        <end position="323"/>
    </location>
</feature>
<accession>R4KHX4</accession>
<proteinExistence type="inferred from homology"/>
<evidence type="ECO:0000256" key="4">
    <source>
        <dbReference type="ARBA" id="ARBA00022692"/>
    </source>
</evidence>
<feature type="transmembrane region" description="Helical" evidence="9">
    <location>
        <begin position="277"/>
        <end position="296"/>
    </location>
</feature>
<keyword evidence="7 9" id="KW-0811">Translocation</keyword>
<dbReference type="SUPFAM" id="SSF82866">
    <property type="entry name" value="Multidrug efflux transporter AcrB transmembrane domain"/>
    <property type="match status" value="1"/>
</dbReference>
<comment type="subunit">
    <text evidence="9">Forms a complex with SecF. Part of the essential Sec protein translocation apparatus which comprises SecA, SecYEG and auxiliary proteins SecDF. Other proteins may also be involved.</text>
</comment>
<dbReference type="InterPro" id="IPR048631">
    <property type="entry name" value="SecD_1st"/>
</dbReference>
<gene>
    <name evidence="9" type="primary">secD</name>
    <name evidence="13" type="ORF">Desgi_1799</name>
</gene>
<dbReference type="GO" id="GO:0006605">
    <property type="term" value="P:protein targeting"/>
    <property type="evidence" value="ECO:0007669"/>
    <property type="project" value="UniProtKB-UniRule"/>
</dbReference>
<dbReference type="NCBIfam" id="TIGR01129">
    <property type="entry name" value="secD"/>
    <property type="match status" value="1"/>
</dbReference>
<evidence type="ECO:0000256" key="1">
    <source>
        <dbReference type="ARBA" id="ARBA00004651"/>
    </source>
</evidence>
<dbReference type="Pfam" id="PF21760">
    <property type="entry name" value="SecD_1st"/>
    <property type="match status" value="1"/>
</dbReference>
<dbReference type="GO" id="GO:0005886">
    <property type="term" value="C:plasma membrane"/>
    <property type="evidence" value="ECO:0007669"/>
    <property type="project" value="UniProtKB-SubCell"/>
</dbReference>
<keyword evidence="2 9" id="KW-0813">Transport</keyword>
<dbReference type="GO" id="GO:0043952">
    <property type="term" value="P:protein transport by the Sec complex"/>
    <property type="evidence" value="ECO:0007669"/>
    <property type="project" value="UniProtKB-UniRule"/>
</dbReference>
<comment type="similarity">
    <text evidence="9">Belongs to the SecD/SecF family. SecD subfamily.</text>
</comment>
<evidence type="ECO:0000256" key="6">
    <source>
        <dbReference type="ARBA" id="ARBA00022989"/>
    </source>
</evidence>
<dbReference type="HOGENOM" id="CLU_007894_4_2_9"/>
<dbReference type="EMBL" id="CP003273">
    <property type="protein sequence ID" value="AGL01247.1"/>
    <property type="molecule type" value="Genomic_DNA"/>
</dbReference>
<dbReference type="Gene3D" id="1.20.1640.10">
    <property type="entry name" value="Multidrug efflux transporter AcrB transmembrane domain"/>
    <property type="match status" value="1"/>
</dbReference>